<dbReference type="Proteomes" id="UP000184048">
    <property type="component" value="Unassembled WGS sequence"/>
</dbReference>
<dbReference type="EMBL" id="FQUU01000003">
    <property type="protein sequence ID" value="SHE69194.1"/>
    <property type="molecule type" value="Genomic_DNA"/>
</dbReference>
<dbReference type="STRING" id="1121884.SAMN02745131_00881"/>
<dbReference type="Gene3D" id="3.40.50.12780">
    <property type="entry name" value="N-terminal domain of ligase-like"/>
    <property type="match status" value="2"/>
</dbReference>
<proteinExistence type="predicted"/>
<evidence type="ECO:0000256" key="2">
    <source>
        <dbReference type="ARBA" id="ARBA00022840"/>
    </source>
</evidence>
<evidence type="ECO:0000256" key="1">
    <source>
        <dbReference type="ARBA" id="ARBA00022741"/>
    </source>
</evidence>
<dbReference type="InterPro" id="IPR020845">
    <property type="entry name" value="AMP-binding_CS"/>
</dbReference>
<keyword evidence="5" id="KW-1185">Reference proteome</keyword>
<dbReference type="GO" id="GO:0005524">
    <property type="term" value="F:ATP binding"/>
    <property type="evidence" value="ECO:0007669"/>
    <property type="project" value="UniProtKB-KW"/>
</dbReference>
<feature type="domain" description="AMP-dependent synthetase/ligase" evidence="3">
    <location>
        <begin position="12"/>
        <end position="422"/>
    </location>
</feature>
<dbReference type="Pfam" id="PF23562">
    <property type="entry name" value="AMP-binding_C_3"/>
    <property type="match status" value="1"/>
</dbReference>
<dbReference type="InterPro" id="IPR000873">
    <property type="entry name" value="AMP-dep_synth/lig_dom"/>
</dbReference>
<dbReference type="OrthoDB" id="9778383at2"/>
<dbReference type="InterPro" id="IPR042099">
    <property type="entry name" value="ANL_N_sf"/>
</dbReference>
<gene>
    <name evidence="4" type="ORF">SAMN02745131_00881</name>
</gene>
<reference evidence="4 5" key="1">
    <citation type="submission" date="2016-11" db="EMBL/GenBank/DDBJ databases">
        <authorList>
            <person name="Jaros S."/>
            <person name="Januszkiewicz K."/>
            <person name="Wedrychowicz H."/>
        </authorList>
    </citation>
    <scope>NUCLEOTIDE SEQUENCE [LARGE SCALE GENOMIC DNA]</scope>
    <source>
        <strain evidence="4 5">DSM 18119</strain>
    </source>
</reference>
<protein>
    <submittedName>
        <fullName evidence="4">Long-chain acyl-CoA synthetase</fullName>
    </submittedName>
</protein>
<dbReference type="SUPFAM" id="SSF56801">
    <property type="entry name" value="Acetyl-CoA synthetase-like"/>
    <property type="match status" value="1"/>
</dbReference>
<dbReference type="CDD" id="cd05907">
    <property type="entry name" value="VL_LC_FACS_like"/>
    <property type="match status" value="1"/>
</dbReference>
<keyword evidence="1" id="KW-0547">Nucleotide-binding</keyword>
<sequence length="593" mass="67565">MNHPHRLFDCLETQLANGGNKACFAAKEGGQWRKYPTAEVKDIVDQLSTGLLAEGYSAGDMSIEGRDKIAVLGKNRPEWMFLDLAVQQMGAVLVPLYPTIHINDLEFVLNDSQVKAVFVNDEDLFHKVQNVRGKIKSIKEIYSFEQVAGTRHWKELLTLGKQQHYLQLSTISEKINIEDLFTIIYTSGTTGTPKGVMLSHRNLLSNVMASMPCFPPGDNMRALSFLPLNHIFERMVTYLYLFNNTSIYYAESLETIGDNLKEVQPTMFTTVPRLLEKVYDRIMSKGAELTGTKRKLFYWAHSLAEKFEINKPRGLWYDIQLALANKLIFSKWREGLGGNIKCIVTGGAACQVRLIRIFTAGKIIIMEGYGLTETSPVIAVNRYNEEDRMFGTVGPLINNVEVKIAEDGEILCKGPNIMMGYYKRPDLTDEAIKDGWYATGDIGAIIDNKFLKITDRKKELFKTSGGKYVAPLPIENKLKESPFIEQVMLVGSEKKFVGALIVPAFSNLRDWCDREQVKGLTNEELIRHPKVIQLYKDLIDSFNKFFNHVEQVKKFELLPNEWTIESGEMTPKLSLKRKVVMEKYYEAVDRIYR</sequence>
<dbReference type="AlphaFoldDB" id="A0A1M4VJP1"/>
<evidence type="ECO:0000313" key="5">
    <source>
        <dbReference type="Proteomes" id="UP000184048"/>
    </source>
</evidence>
<dbReference type="PROSITE" id="PS00455">
    <property type="entry name" value="AMP_BINDING"/>
    <property type="match status" value="1"/>
</dbReference>
<dbReference type="PANTHER" id="PTHR43272:SF33">
    <property type="entry name" value="AMP-BINDING DOMAIN-CONTAINING PROTEIN-RELATED"/>
    <property type="match status" value="1"/>
</dbReference>
<dbReference type="GO" id="GO:0004467">
    <property type="term" value="F:long-chain fatty acid-CoA ligase activity"/>
    <property type="evidence" value="ECO:0007669"/>
    <property type="project" value="TreeGrafter"/>
</dbReference>
<organism evidence="4 5">
    <name type="scientific">Flavisolibacter ginsengisoli DSM 18119</name>
    <dbReference type="NCBI Taxonomy" id="1121884"/>
    <lineage>
        <taxon>Bacteria</taxon>
        <taxon>Pseudomonadati</taxon>
        <taxon>Bacteroidota</taxon>
        <taxon>Chitinophagia</taxon>
        <taxon>Chitinophagales</taxon>
        <taxon>Chitinophagaceae</taxon>
        <taxon>Flavisolibacter</taxon>
    </lineage>
</organism>
<name>A0A1M4VJP1_9BACT</name>
<evidence type="ECO:0000313" key="4">
    <source>
        <dbReference type="EMBL" id="SHE69194.1"/>
    </source>
</evidence>
<dbReference type="Pfam" id="PF00501">
    <property type="entry name" value="AMP-binding"/>
    <property type="match status" value="1"/>
</dbReference>
<keyword evidence="2" id="KW-0067">ATP-binding</keyword>
<dbReference type="GO" id="GO:0016020">
    <property type="term" value="C:membrane"/>
    <property type="evidence" value="ECO:0007669"/>
    <property type="project" value="TreeGrafter"/>
</dbReference>
<dbReference type="PANTHER" id="PTHR43272">
    <property type="entry name" value="LONG-CHAIN-FATTY-ACID--COA LIGASE"/>
    <property type="match status" value="1"/>
</dbReference>
<accession>A0A1M4VJP1</accession>
<evidence type="ECO:0000259" key="3">
    <source>
        <dbReference type="Pfam" id="PF00501"/>
    </source>
</evidence>